<gene>
    <name evidence="9" type="ORF">PF001_g19246</name>
    <name evidence="8" type="ORF">PF002_g21426</name>
    <name evidence="7" type="ORF">PF005_g19525</name>
    <name evidence="6" type="ORF">PF006_g19077</name>
    <name evidence="4" type="ORF">PF007_g20198</name>
    <name evidence="2" type="ORF">PF009_g21082</name>
    <name evidence="5" type="ORF">PF010_g18514</name>
    <name evidence="3" type="ORF">PF011_g18896</name>
</gene>
<dbReference type="EMBL" id="QXGA01001542">
    <property type="protein sequence ID" value="KAE9116279.1"/>
    <property type="molecule type" value="Genomic_DNA"/>
</dbReference>
<dbReference type="EMBL" id="QXFX01001418">
    <property type="protein sequence ID" value="KAE9090622.1"/>
    <property type="molecule type" value="Genomic_DNA"/>
</dbReference>
<evidence type="ECO:0000313" key="6">
    <source>
        <dbReference type="EMBL" id="KAE9116279.1"/>
    </source>
</evidence>
<evidence type="ECO:0000313" key="12">
    <source>
        <dbReference type="Proteomes" id="UP000437068"/>
    </source>
</evidence>
<evidence type="ECO:0000313" key="13">
    <source>
        <dbReference type="Proteomes" id="UP000440367"/>
    </source>
</evidence>
<evidence type="ECO:0000313" key="7">
    <source>
        <dbReference type="EMBL" id="KAE9189733.1"/>
    </source>
</evidence>
<keyword evidence="11" id="KW-1185">Reference proteome</keyword>
<keyword evidence="1" id="KW-0472">Membrane</keyword>
<evidence type="ECO:0000313" key="5">
    <source>
        <dbReference type="EMBL" id="KAE9090622.1"/>
    </source>
</evidence>
<dbReference type="Proteomes" id="UP000440732">
    <property type="component" value="Unassembled WGS sequence"/>
</dbReference>
<keyword evidence="1" id="KW-0812">Transmembrane</keyword>
<dbReference type="Proteomes" id="UP000429523">
    <property type="component" value="Unassembled WGS sequence"/>
</dbReference>
<keyword evidence="1" id="KW-1133">Transmembrane helix</keyword>
<dbReference type="Proteomes" id="UP000460718">
    <property type="component" value="Unassembled WGS sequence"/>
</dbReference>
<dbReference type="Proteomes" id="UP000433483">
    <property type="component" value="Unassembled WGS sequence"/>
</dbReference>
<dbReference type="Proteomes" id="UP000488956">
    <property type="component" value="Unassembled WGS sequence"/>
</dbReference>
<dbReference type="EMBL" id="QXGE01001544">
    <property type="protein sequence ID" value="KAE9291242.1"/>
    <property type="molecule type" value="Genomic_DNA"/>
</dbReference>
<evidence type="ECO:0000313" key="11">
    <source>
        <dbReference type="Proteomes" id="UP000433483"/>
    </source>
</evidence>
<dbReference type="EMBL" id="QXFZ01001596">
    <property type="protein sequence ID" value="KAE9087881.1"/>
    <property type="molecule type" value="Genomic_DNA"/>
</dbReference>
<dbReference type="EMBL" id="QXGF01001625">
    <property type="protein sequence ID" value="KAE8928784.1"/>
    <property type="molecule type" value="Genomic_DNA"/>
</dbReference>
<dbReference type="Proteomes" id="UP000440367">
    <property type="component" value="Unassembled WGS sequence"/>
</dbReference>
<organism evidence="4 15">
    <name type="scientific">Phytophthora fragariae</name>
    <dbReference type="NCBI Taxonomy" id="53985"/>
    <lineage>
        <taxon>Eukaryota</taxon>
        <taxon>Sar</taxon>
        <taxon>Stramenopiles</taxon>
        <taxon>Oomycota</taxon>
        <taxon>Peronosporomycetes</taxon>
        <taxon>Peronosporales</taxon>
        <taxon>Peronosporaceae</taxon>
        <taxon>Phytophthora</taxon>
    </lineage>
</organism>
<evidence type="ECO:0000313" key="17">
    <source>
        <dbReference type="Proteomes" id="UP000488956"/>
    </source>
</evidence>
<reference evidence="10 11" key="1">
    <citation type="submission" date="2018-08" db="EMBL/GenBank/DDBJ databases">
        <title>Genomic investigation of the strawberry pathogen Phytophthora fragariae indicates pathogenicity is determined by transcriptional variation in three key races.</title>
        <authorList>
            <person name="Adams T.M."/>
            <person name="Armitage A.D."/>
            <person name="Sobczyk M.K."/>
            <person name="Bates H.J."/>
            <person name="Dunwell J.M."/>
            <person name="Nellist C.F."/>
            <person name="Harrison R.J."/>
        </authorList>
    </citation>
    <scope>NUCLEOTIDE SEQUENCE [LARGE SCALE GENOMIC DNA]</scope>
    <source>
        <strain evidence="9 12">A4</strain>
        <strain evidence="8 13">BC-1</strain>
        <strain evidence="7 11">NOV-27</strain>
        <strain evidence="6 14">NOV-5</strain>
        <strain evidence="4 15">NOV-71</strain>
        <strain evidence="2 10">NOV-9</strain>
        <strain evidence="5 17">ONT-3</strain>
        <strain evidence="3 16">SCRP245</strain>
    </source>
</reference>
<evidence type="ECO:0000313" key="10">
    <source>
        <dbReference type="Proteomes" id="UP000429523"/>
    </source>
</evidence>
<accession>A0A6A3R6C5</accession>
<evidence type="ECO:0000313" key="15">
    <source>
        <dbReference type="Proteomes" id="UP000441208"/>
    </source>
</evidence>
<dbReference type="EMBL" id="QXGD01001643">
    <property type="protein sequence ID" value="KAE9201793.1"/>
    <property type="molecule type" value="Genomic_DNA"/>
</dbReference>
<evidence type="ECO:0000313" key="16">
    <source>
        <dbReference type="Proteomes" id="UP000460718"/>
    </source>
</evidence>
<evidence type="ECO:0000313" key="4">
    <source>
        <dbReference type="EMBL" id="KAE9087881.1"/>
    </source>
</evidence>
<evidence type="ECO:0000313" key="2">
    <source>
        <dbReference type="EMBL" id="KAE8928784.1"/>
    </source>
</evidence>
<evidence type="ECO:0000313" key="8">
    <source>
        <dbReference type="EMBL" id="KAE9201793.1"/>
    </source>
</evidence>
<dbReference type="EMBL" id="QXGB01001502">
    <property type="protein sequence ID" value="KAE9189733.1"/>
    <property type="molecule type" value="Genomic_DNA"/>
</dbReference>
<protein>
    <submittedName>
        <fullName evidence="4">Uncharacterized protein</fullName>
    </submittedName>
</protein>
<sequence length="71" mass="8041">MASTSSFFFSSASAAHMLFFLVSFISAGRGVLQPLQFSIPKRSKTDVACLRWLMKLFRSLRLRVISQPQIE</sequence>
<evidence type="ECO:0000256" key="1">
    <source>
        <dbReference type="SAM" id="Phobius"/>
    </source>
</evidence>
<evidence type="ECO:0000313" key="3">
    <source>
        <dbReference type="EMBL" id="KAE8989130.1"/>
    </source>
</evidence>
<dbReference type="AlphaFoldDB" id="A0A6A3R6C5"/>
<proteinExistence type="predicted"/>
<dbReference type="Proteomes" id="UP000437068">
    <property type="component" value="Unassembled WGS sequence"/>
</dbReference>
<comment type="caution">
    <text evidence="4">The sequence shown here is derived from an EMBL/GenBank/DDBJ whole genome shotgun (WGS) entry which is preliminary data.</text>
</comment>
<dbReference type="Proteomes" id="UP000441208">
    <property type="component" value="Unassembled WGS sequence"/>
</dbReference>
<feature type="transmembrane region" description="Helical" evidence="1">
    <location>
        <begin position="6"/>
        <end position="32"/>
    </location>
</feature>
<evidence type="ECO:0000313" key="14">
    <source>
        <dbReference type="Proteomes" id="UP000440732"/>
    </source>
</evidence>
<dbReference type="EMBL" id="QXFW01001550">
    <property type="protein sequence ID" value="KAE8989130.1"/>
    <property type="molecule type" value="Genomic_DNA"/>
</dbReference>
<evidence type="ECO:0000313" key="9">
    <source>
        <dbReference type="EMBL" id="KAE9291242.1"/>
    </source>
</evidence>
<name>A0A6A3R6C5_9STRA</name>